<comment type="subunit">
    <text evidence="4">Homodimer.</text>
</comment>
<dbReference type="Pfam" id="PF00908">
    <property type="entry name" value="dTDP_sugar_isom"/>
    <property type="match status" value="1"/>
</dbReference>
<comment type="pathway">
    <text evidence="4">Carbohydrate biosynthesis; dTDP-L-rhamnose biosynthesis.</text>
</comment>
<dbReference type="Gene3D" id="2.60.120.10">
    <property type="entry name" value="Jelly Rolls"/>
    <property type="match status" value="1"/>
</dbReference>
<dbReference type="SUPFAM" id="SSF51182">
    <property type="entry name" value="RmlC-like cupins"/>
    <property type="match status" value="1"/>
</dbReference>
<comment type="catalytic activity">
    <reaction evidence="4">
        <text>dTDP-4-dehydro-6-deoxy-alpha-D-glucose = dTDP-4-dehydro-beta-L-rhamnose</text>
        <dbReference type="Rhea" id="RHEA:16969"/>
        <dbReference type="ChEBI" id="CHEBI:57649"/>
        <dbReference type="ChEBI" id="CHEBI:62830"/>
        <dbReference type="EC" id="5.1.3.13"/>
    </reaction>
</comment>
<reference evidence="5" key="1">
    <citation type="submission" date="2020-02" db="EMBL/GenBank/DDBJ databases">
        <authorList>
            <person name="Meier V. D."/>
        </authorList>
    </citation>
    <scope>NUCLEOTIDE SEQUENCE</scope>
    <source>
        <strain evidence="5">AVDCRST_MAG02</strain>
    </source>
</reference>
<dbReference type="GO" id="GO:0008830">
    <property type="term" value="F:dTDP-4-dehydrorhamnose 3,5-epimerase activity"/>
    <property type="evidence" value="ECO:0007669"/>
    <property type="project" value="UniProtKB-UniRule"/>
</dbReference>
<comment type="function">
    <text evidence="4">Catalyzes the epimerization of the C3' and C5'positions of dTDP-6-deoxy-D-xylo-4-hexulose, forming dTDP-6-deoxy-L-lyxo-4-hexulose.</text>
</comment>
<protein>
    <recommendedName>
        <fullName evidence="4">dTDP-4-dehydrorhamnose 3,5-epimerase</fullName>
        <ecNumber evidence="4">5.1.3.13</ecNumber>
    </recommendedName>
    <alternativeName>
        <fullName evidence="4">Thymidine diphospho-4-keto-rhamnose 3,5-epimerase</fullName>
    </alternativeName>
</protein>
<dbReference type="InterPro" id="IPR014710">
    <property type="entry name" value="RmlC-like_jellyroll"/>
</dbReference>
<evidence type="ECO:0000256" key="1">
    <source>
        <dbReference type="ARBA" id="ARBA00010154"/>
    </source>
</evidence>
<dbReference type="CDD" id="cd00438">
    <property type="entry name" value="cupin_RmlC"/>
    <property type="match status" value="1"/>
</dbReference>
<dbReference type="NCBIfam" id="TIGR01221">
    <property type="entry name" value="rmlC"/>
    <property type="match status" value="1"/>
</dbReference>
<dbReference type="GO" id="GO:0005829">
    <property type="term" value="C:cytosol"/>
    <property type="evidence" value="ECO:0007669"/>
    <property type="project" value="TreeGrafter"/>
</dbReference>
<accession>A0A6J4RG14</accession>
<dbReference type="InterPro" id="IPR011051">
    <property type="entry name" value="RmlC_Cupin_sf"/>
</dbReference>
<keyword evidence="4 5" id="KW-0413">Isomerase</keyword>
<name>A0A6J4RG14_9ACTN</name>
<comment type="similarity">
    <text evidence="1 4">Belongs to the dTDP-4-dehydrorhamnose 3,5-epimerase family.</text>
</comment>
<dbReference type="GO" id="GO:0000271">
    <property type="term" value="P:polysaccharide biosynthetic process"/>
    <property type="evidence" value="ECO:0007669"/>
    <property type="project" value="TreeGrafter"/>
</dbReference>
<dbReference type="UniPathway" id="UPA00124"/>
<dbReference type="EC" id="5.1.3.13" evidence="4"/>
<evidence type="ECO:0000256" key="3">
    <source>
        <dbReference type="PIRSR" id="PIRSR600888-3"/>
    </source>
</evidence>
<evidence type="ECO:0000256" key="4">
    <source>
        <dbReference type="RuleBase" id="RU364069"/>
    </source>
</evidence>
<feature type="active site" description="Proton donor" evidence="2">
    <location>
        <position position="130"/>
    </location>
</feature>
<gene>
    <name evidence="5" type="ORF">AVDCRST_MAG02-3327</name>
</gene>
<proteinExistence type="inferred from homology"/>
<organism evidence="5">
    <name type="scientific">uncultured Rubrobacteraceae bacterium</name>
    <dbReference type="NCBI Taxonomy" id="349277"/>
    <lineage>
        <taxon>Bacteria</taxon>
        <taxon>Bacillati</taxon>
        <taxon>Actinomycetota</taxon>
        <taxon>Rubrobacteria</taxon>
        <taxon>Rubrobacterales</taxon>
        <taxon>Rubrobacteraceae</taxon>
        <taxon>environmental samples</taxon>
    </lineage>
</organism>
<dbReference type="AlphaFoldDB" id="A0A6J4RG14"/>
<sequence>MNVLETDLPGVLILEPRVFGDDRGFFMETWNGRRYEDLGIPNRFVQDNLSFSAHGVLRGLHFQSPQAQGKLVSVLRGEVFDVAVDIRTGSPTFGRWTGVTLSAENKRQFWVPPDFAHGFVVTGEDALFSYKCTDYYAPEHDGSILWNDPEIGIKWPVGDATLSGKDAAAPPLAAMPEGSLPVYRAG</sequence>
<dbReference type="PANTHER" id="PTHR21047">
    <property type="entry name" value="DTDP-6-DEOXY-D-GLUCOSE-3,5 EPIMERASE"/>
    <property type="match status" value="1"/>
</dbReference>
<dbReference type="PANTHER" id="PTHR21047:SF2">
    <property type="entry name" value="THYMIDINE DIPHOSPHO-4-KETO-RHAMNOSE 3,5-EPIMERASE"/>
    <property type="match status" value="1"/>
</dbReference>
<evidence type="ECO:0000256" key="2">
    <source>
        <dbReference type="PIRSR" id="PIRSR600888-1"/>
    </source>
</evidence>
<dbReference type="InterPro" id="IPR000888">
    <property type="entry name" value="RmlC-like"/>
</dbReference>
<evidence type="ECO:0000313" key="5">
    <source>
        <dbReference type="EMBL" id="CAA9467888.1"/>
    </source>
</evidence>
<feature type="active site" description="Proton acceptor" evidence="2">
    <location>
        <position position="61"/>
    </location>
</feature>
<dbReference type="EMBL" id="CADCVH010000100">
    <property type="protein sequence ID" value="CAA9467888.1"/>
    <property type="molecule type" value="Genomic_DNA"/>
</dbReference>
<dbReference type="GO" id="GO:0019305">
    <property type="term" value="P:dTDP-rhamnose biosynthetic process"/>
    <property type="evidence" value="ECO:0007669"/>
    <property type="project" value="UniProtKB-UniRule"/>
</dbReference>
<feature type="site" description="Participates in a stacking interaction with the thymidine ring of dTDP-4-oxo-6-deoxyglucose" evidence="3">
    <location>
        <position position="136"/>
    </location>
</feature>